<feature type="compositionally biased region" description="Basic residues" evidence="1">
    <location>
        <begin position="157"/>
        <end position="167"/>
    </location>
</feature>
<dbReference type="EMBL" id="AK361004">
    <property type="protein sequence ID" value="BAJ92211.1"/>
    <property type="molecule type" value="mRNA"/>
</dbReference>
<reference evidence="2" key="1">
    <citation type="journal article" date="2011" name="Plant Physiol.">
        <title>Comprehensive sequence analysis of 24,783 barley full-length cDNAs derived from 12 clone libraries.</title>
        <authorList>
            <person name="Matsumoto T."/>
            <person name="Tanaka T."/>
            <person name="Sakai H."/>
            <person name="Amano N."/>
            <person name="Kanamori H."/>
            <person name="Kurita K."/>
            <person name="Kikuta A."/>
            <person name="Kamiya K."/>
            <person name="Yamamoto M."/>
            <person name="Ikawa H."/>
            <person name="Fujii N."/>
            <person name="Hori K."/>
            <person name="Itoh T."/>
            <person name="Sato K."/>
        </authorList>
    </citation>
    <scope>NUCLEOTIDE SEQUENCE</scope>
    <source>
        <tissue evidence="2">Shoot</tissue>
    </source>
</reference>
<feature type="region of interest" description="Disordered" evidence="1">
    <location>
        <begin position="304"/>
        <end position="446"/>
    </location>
</feature>
<evidence type="ECO:0000256" key="1">
    <source>
        <dbReference type="SAM" id="MobiDB-lite"/>
    </source>
</evidence>
<feature type="compositionally biased region" description="Low complexity" evidence="1">
    <location>
        <begin position="431"/>
        <end position="446"/>
    </location>
</feature>
<proteinExistence type="evidence at transcript level"/>
<feature type="compositionally biased region" description="Low complexity" evidence="1">
    <location>
        <begin position="351"/>
        <end position="360"/>
    </location>
</feature>
<sequence length="549" mass="61004">RRRRGGAAGRRLRLPRPPRAPRRVRRLALGPLRLRGGDRRQLRLLRRVVEPHHVPDGAAGPLQRRRGRRRQRLVGDGLPHAAARRLRRRLLARPLPLHHPRLHTLRPGLRHDHYRVHALRAGHPFLFPPFVAAGGLLLRLALPHSSRAGGRQAMRPSLRRRPVRRRPPQGARVPQLPLQLVVLLHGHRHLRRRRRRQLHPGERRLGDRLRHALRHYVVRLRRLPLRHAHLPHVCAHAGRREPLRPPRSQPRGAREELELLPYYKRMPGRGWHGQVGGGARRAAAVADLGGVPGVRRGVRADHDALQQAGPHPGPARLRRPGATTGGASDDGASEHPAVRPHLRPPAGAGAGARDGQAVGADSAPARGRGHGGVNERGDRGGTGGGPAAGDGARARAGGRRRRNGADELGVAGAAVRDDGRGGRADGGGLAGVLLRPDAPRAAQPRPGALLQRDGHRWVHQQRPHLLHRPCHQDRRRRRLVRRQPQPRPPRLLLLVARRPLCRRARALRVARQLVHVQQQPQEDSAALSDHRQDHSRLCAEMGPYCSVRR</sequence>
<feature type="non-terminal residue" evidence="2">
    <location>
        <position position="1"/>
    </location>
</feature>
<dbReference type="AlphaFoldDB" id="F2DAU0"/>
<feature type="compositionally biased region" description="Low complexity" evidence="1">
    <location>
        <begin position="321"/>
        <end position="330"/>
    </location>
</feature>
<protein>
    <submittedName>
        <fullName evidence="2">Predicted protein</fullName>
    </submittedName>
</protein>
<accession>F2DAU0</accession>
<evidence type="ECO:0000313" key="2">
    <source>
        <dbReference type="EMBL" id="BAJ92211.1"/>
    </source>
</evidence>
<organism evidence="2">
    <name type="scientific">Hordeum vulgare subsp. vulgare</name>
    <name type="common">Domesticated barley</name>
    <dbReference type="NCBI Taxonomy" id="112509"/>
    <lineage>
        <taxon>Eukaryota</taxon>
        <taxon>Viridiplantae</taxon>
        <taxon>Streptophyta</taxon>
        <taxon>Embryophyta</taxon>
        <taxon>Tracheophyta</taxon>
        <taxon>Spermatophyta</taxon>
        <taxon>Magnoliopsida</taxon>
        <taxon>Liliopsida</taxon>
        <taxon>Poales</taxon>
        <taxon>Poaceae</taxon>
        <taxon>BOP clade</taxon>
        <taxon>Pooideae</taxon>
        <taxon>Triticodae</taxon>
        <taxon>Triticeae</taxon>
        <taxon>Hordeinae</taxon>
        <taxon>Hordeum</taxon>
    </lineage>
</organism>
<feature type="region of interest" description="Disordered" evidence="1">
    <location>
        <begin position="146"/>
        <end position="172"/>
    </location>
</feature>
<name>F2DAU0_HORVV</name>